<dbReference type="EMBL" id="JACDTQ010002604">
    <property type="protein sequence ID" value="KAF5916968.1"/>
    <property type="molecule type" value="Genomic_DNA"/>
</dbReference>
<keyword evidence="3" id="KW-0812">Transmembrane</keyword>
<evidence type="ECO:0000256" key="1">
    <source>
        <dbReference type="ARBA" id="ARBA00004162"/>
    </source>
</evidence>
<reference evidence="11 12" key="1">
    <citation type="journal article" date="2020" name="Mol. Biol. Evol.">
        <title>Interspecific Gene Flow and the Evolution of Specialization in Black and White Rhinoceros.</title>
        <authorList>
            <person name="Moodley Y."/>
            <person name="Westbury M.V."/>
            <person name="Russo I.M."/>
            <person name="Gopalakrishnan S."/>
            <person name="Rakotoarivelo A."/>
            <person name="Olsen R.A."/>
            <person name="Prost S."/>
            <person name="Tunstall T."/>
            <person name="Ryder O.A."/>
            <person name="Dalen L."/>
            <person name="Bruford M.W."/>
        </authorList>
    </citation>
    <scope>NUCLEOTIDE SEQUENCE [LARGE SCALE GENOMIC DNA]</scope>
    <source>
        <strain evidence="11">SBR-YM</strain>
        <tissue evidence="11">Skin</tissue>
    </source>
</reference>
<dbReference type="GO" id="GO:0019221">
    <property type="term" value="P:cytokine-mediated signaling pathway"/>
    <property type="evidence" value="ECO:0007669"/>
    <property type="project" value="TreeGrafter"/>
</dbReference>
<evidence type="ECO:0000256" key="9">
    <source>
        <dbReference type="ARBA" id="ARBA00023180"/>
    </source>
</evidence>
<dbReference type="PANTHER" id="PTHR11738:SF179">
    <property type="entry name" value="LEUKOCYTE IMMUNOGLOBULIN-LIKE RECEPTOR SUBFAMILY A MEMBER 5"/>
    <property type="match status" value="1"/>
</dbReference>
<dbReference type="InterPro" id="IPR036179">
    <property type="entry name" value="Ig-like_dom_sf"/>
</dbReference>
<evidence type="ECO:0000256" key="5">
    <source>
        <dbReference type="ARBA" id="ARBA00022737"/>
    </source>
</evidence>
<keyword evidence="12" id="KW-1185">Reference proteome</keyword>
<dbReference type="Proteomes" id="UP000551758">
    <property type="component" value="Unassembled WGS sequence"/>
</dbReference>
<dbReference type="AlphaFoldDB" id="A0A7J7EMK6"/>
<evidence type="ECO:0000256" key="10">
    <source>
        <dbReference type="ARBA" id="ARBA00023319"/>
    </source>
</evidence>
<feature type="non-terminal residue" evidence="11">
    <location>
        <position position="1"/>
    </location>
</feature>
<name>A0A7J7EMK6_DICBM</name>
<evidence type="ECO:0000313" key="11">
    <source>
        <dbReference type="EMBL" id="KAF5916968.1"/>
    </source>
</evidence>
<comment type="subcellular location">
    <subcellularLocation>
        <location evidence="1">Cell membrane</location>
        <topology evidence="1">Single-pass membrane protein</topology>
    </subcellularLocation>
</comment>
<keyword evidence="2" id="KW-1003">Cell membrane</keyword>
<keyword evidence="7" id="KW-0472">Membrane</keyword>
<dbReference type="GO" id="GO:0032396">
    <property type="term" value="F:inhibitory MHC class I receptor activity"/>
    <property type="evidence" value="ECO:0007669"/>
    <property type="project" value="TreeGrafter"/>
</dbReference>
<dbReference type="FunFam" id="2.60.40.10:FF:000049">
    <property type="entry name" value="Leukocyte immunoglobulin-like receptor subfamily B member 1"/>
    <property type="match status" value="1"/>
</dbReference>
<evidence type="ECO:0000256" key="8">
    <source>
        <dbReference type="ARBA" id="ARBA00023157"/>
    </source>
</evidence>
<comment type="caution">
    <text evidence="11">The sequence shown here is derived from an EMBL/GenBank/DDBJ whole genome shotgun (WGS) entry which is preliminary data.</text>
</comment>
<evidence type="ECO:0000256" key="7">
    <source>
        <dbReference type="ARBA" id="ARBA00023136"/>
    </source>
</evidence>
<dbReference type="InterPro" id="IPR013783">
    <property type="entry name" value="Ig-like_fold"/>
</dbReference>
<dbReference type="SUPFAM" id="SSF48726">
    <property type="entry name" value="Immunoglobulin"/>
    <property type="match status" value="1"/>
</dbReference>
<keyword evidence="6" id="KW-1133">Transmembrane helix</keyword>
<organism evidence="11 12">
    <name type="scientific">Diceros bicornis minor</name>
    <name type="common">South-central black rhinoceros</name>
    <dbReference type="NCBI Taxonomy" id="77932"/>
    <lineage>
        <taxon>Eukaryota</taxon>
        <taxon>Metazoa</taxon>
        <taxon>Chordata</taxon>
        <taxon>Craniata</taxon>
        <taxon>Vertebrata</taxon>
        <taxon>Euteleostomi</taxon>
        <taxon>Mammalia</taxon>
        <taxon>Eutheria</taxon>
        <taxon>Laurasiatheria</taxon>
        <taxon>Perissodactyla</taxon>
        <taxon>Rhinocerotidae</taxon>
        <taxon>Diceros</taxon>
    </lineage>
</organism>
<evidence type="ECO:0000256" key="3">
    <source>
        <dbReference type="ARBA" id="ARBA00022692"/>
    </source>
</evidence>
<dbReference type="InterPro" id="IPR050412">
    <property type="entry name" value="Ig-like_Receptors_ImmuneReg"/>
</dbReference>
<keyword evidence="10" id="KW-0393">Immunoglobulin domain</keyword>
<keyword evidence="4" id="KW-0732">Signal</keyword>
<evidence type="ECO:0000313" key="12">
    <source>
        <dbReference type="Proteomes" id="UP000551758"/>
    </source>
</evidence>
<proteinExistence type="predicted"/>
<dbReference type="GO" id="GO:0005886">
    <property type="term" value="C:plasma membrane"/>
    <property type="evidence" value="ECO:0007669"/>
    <property type="project" value="UniProtKB-SubCell"/>
</dbReference>
<keyword evidence="5" id="KW-0677">Repeat</keyword>
<evidence type="ECO:0000256" key="2">
    <source>
        <dbReference type="ARBA" id="ARBA00022475"/>
    </source>
</evidence>
<gene>
    <name evidence="11" type="ORF">HPG69_013890</name>
</gene>
<dbReference type="GO" id="GO:0002764">
    <property type="term" value="P:immune response-regulating signaling pathway"/>
    <property type="evidence" value="ECO:0007669"/>
    <property type="project" value="TreeGrafter"/>
</dbReference>
<keyword evidence="9" id="KW-0325">Glycoprotein</keyword>
<evidence type="ECO:0000256" key="4">
    <source>
        <dbReference type="ARBA" id="ARBA00022729"/>
    </source>
</evidence>
<protein>
    <submittedName>
        <fullName evidence="11">Uncharacterized protein</fullName>
    </submittedName>
</protein>
<accession>A0A7J7EMK6</accession>
<feature type="non-terminal residue" evidence="11">
    <location>
        <position position="286"/>
    </location>
</feature>
<keyword evidence="8" id="KW-1015">Disulfide bond</keyword>
<dbReference type="Gene3D" id="2.60.40.10">
    <property type="entry name" value="Immunoglobulins"/>
    <property type="match status" value="1"/>
</dbReference>
<evidence type="ECO:0000256" key="6">
    <source>
        <dbReference type="ARBA" id="ARBA00022989"/>
    </source>
</evidence>
<sequence>YAGRYHCYYLIHAGCSEHSDLLELVVTDERTLRGPSLRLCLQKEGLLSGVFPLSQLSPGGYEGGVSPIQHAASSSPRSLQQTLPLALPSPVVTSGGNMTLQCGSWLGFGRFILIKEEHKPSWTLEPQRLPSGKFQALFPVGPMIPSHRWTPSFYDPQKQLMPSAHHKTSQTPEVPLIPKITPWRISSGWAWLSSSWCSLALCYFRFGTAREGPKIQPGGKHKRVQCIFRVVEPPWKCFLCAKEILEENLQRMLVESSAENLKGVNTVWMQENIWGDPVDNSASIKP</sequence>
<dbReference type="PANTHER" id="PTHR11738">
    <property type="entry name" value="MHC CLASS I NK CELL RECEPTOR"/>
    <property type="match status" value="1"/>
</dbReference>